<evidence type="ECO:0000313" key="1">
    <source>
        <dbReference type="EMBL" id="GBP14341.1"/>
    </source>
</evidence>
<reference evidence="1 2" key="1">
    <citation type="journal article" date="2019" name="Commun. Biol.">
        <title>The bagworm genome reveals a unique fibroin gene that provides high tensile strength.</title>
        <authorList>
            <person name="Kono N."/>
            <person name="Nakamura H."/>
            <person name="Ohtoshi R."/>
            <person name="Tomita M."/>
            <person name="Numata K."/>
            <person name="Arakawa K."/>
        </authorList>
    </citation>
    <scope>NUCLEOTIDE SEQUENCE [LARGE SCALE GENOMIC DNA]</scope>
</reference>
<dbReference type="EMBL" id="BGZK01000063">
    <property type="protein sequence ID" value="GBP14341.1"/>
    <property type="molecule type" value="Genomic_DNA"/>
</dbReference>
<dbReference type="Proteomes" id="UP000299102">
    <property type="component" value="Unassembled WGS sequence"/>
</dbReference>
<dbReference type="AlphaFoldDB" id="A0A4C1TM02"/>
<organism evidence="1 2">
    <name type="scientific">Eumeta variegata</name>
    <name type="common">Bagworm moth</name>
    <name type="synonym">Eumeta japonica</name>
    <dbReference type="NCBI Taxonomy" id="151549"/>
    <lineage>
        <taxon>Eukaryota</taxon>
        <taxon>Metazoa</taxon>
        <taxon>Ecdysozoa</taxon>
        <taxon>Arthropoda</taxon>
        <taxon>Hexapoda</taxon>
        <taxon>Insecta</taxon>
        <taxon>Pterygota</taxon>
        <taxon>Neoptera</taxon>
        <taxon>Endopterygota</taxon>
        <taxon>Lepidoptera</taxon>
        <taxon>Glossata</taxon>
        <taxon>Ditrysia</taxon>
        <taxon>Tineoidea</taxon>
        <taxon>Psychidae</taxon>
        <taxon>Oiketicinae</taxon>
        <taxon>Eumeta</taxon>
    </lineage>
</organism>
<keyword evidence="2" id="KW-1185">Reference proteome</keyword>
<sequence length="207" mass="22804">MVIQQLFLLCTQVVNLRSMRMILQLNNSQEDTSVVFEPEGIRFAAGHGRHLVNLFASDAVAALIILMVNNIRPTWANVEDMLQQRGVEGRDEGRTGPICRALKRISKTTATELISFLSDLLLVGPRPRRERLLKNVGDRGASEDKSGAAYDHCLVMWVVGTAIIAGREEVSTSSPRSEMQYKPQACSDAVGGCLHLPRSEKTFVLAA</sequence>
<accession>A0A4C1TM02</accession>
<comment type="caution">
    <text evidence="1">The sequence shown here is derived from an EMBL/GenBank/DDBJ whole genome shotgun (WGS) entry which is preliminary data.</text>
</comment>
<proteinExistence type="predicted"/>
<evidence type="ECO:0000313" key="2">
    <source>
        <dbReference type="Proteomes" id="UP000299102"/>
    </source>
</evidence>
<name>A0A4C1TM02_EUMVA</name>
<gene>
    <name evidence="1" type="ORF">EVAR_92340_1</name>
</gene>
<protein>
    <submittedName>
        <fullName evidence="1">Uncharacterized protein</fullName>
    </submittedName>
</protein>